<dbReference type="InterPro" id="IPR001775">
    <property type="entry name" value="GspD/PilQ"/>
</dbReference>
<dbReference type="GO" id="GO:0015627">
    <property type="term" value="C:type II protein secretion system complex"/>
    <property type="evidence" value="ECO:0007669"/>
    <property type="project" value="TreeGrafter"/>
</dbReference>
<feature type="transmembrane region" description="Helical" evidence="5">
    <location>
        <begin position="53"/>
        <end position="78"/>
    </location>
</feature>
<keyword evidence="3 5" id="KW-0472">Membrane</keyword>
<dbReference type="Proteomes" id="UP000316213">
    <property type="component" value="Unassembled WGS sequence"/>
</dbReference>
<evidence type="ECO:0000259" key="6">
    <source>
        <dbReference type="Pfam" id="PF00263"/>
    </source>
</evidence>
<accession>A0A5C6AYR5</accession>
<dbReference type="Pfam" id="PF00263">
    <property type="entry name" value="Secretin"/>
    <property type="match status" value="1"/>
</dbReference>
<dbReference type="AlphaFoldDB" id="A0A5C6AYR5"/>
<keyword evidence="8" id="KW-1185">Reference proteome</keyword>
<protein>
    <submittedName>
        <fullName evidence="7">Type II secretion system protein D</fullName>
    </submittedName>
</protein>
<dbReference type="EMBL" id="SJPM01000001">
    <property type="protein sequence ID" value="TWU03284.1"/>
    <property type="molecule type" value="Genomic_DNA"/>
</dbReference>
<evidence type="ECO:0000256" key="4">
    <source>
        <dbReference type="RuleBase" id="RU004003"/>
    </source>
</evidence>
<dbReference type="InterPro" id="IPR050810">
    <property type="entry name" value="Bact_Secretion_Sys_Channel"/>
</dbReference>
<dbReference type="PROSITE" id="PS00875">
    <property type="entry name" value="T2SP_D"/>
    <property type="match status" value="1"/>
</dbReference>
<dbReference type="PANTHER" id="PTHR30332:SF24">
    <property type="entry name" value="SECRETIN GSPD-RELATED"/>
    <property type="match status" value="1"/>
</dbReference>
<evidence type="ECO:0000256" key="2">
    <source>
        <dbReference type="ARBA" id="ARBA00022729"/>
    </source>
</evidence>
<evidence type="ECO:0000256" key="1">
    <source>
        <dbReference type="ARBA" id="ARBA00004370"/>
    </source>
</evidence>
<keyword evidence="2" id="KW-0732">Signal</keyword>
<sequence length="550" mass="59879">MSICPSFTIVFPGSSSHCSNCALTQSALASTRLTEYAHNLNRFFKNGVFCTLLAILRFYPILLIASLTAMSLCSACVYRPLPHRTSVDELIQESLDRSNAHQVGDDQLVHADFPILIDEELVGGGGAWPIDQAVISAMGGVAVGPARDDLINEDFFETDVREVLTTLTTEARLDLVMDDNVGGIVNATCRDLTIDQAIRKILLPLGLAYAWKGEQLIVAPADPTSPLFSLVSVKRNYRPLHMESKALMETVPSSWLQYVTSIESAKLLLVQAPQSIADEILERFQTVDQPVPQVVLEAIICVVSPDSGFQFGLDWQHAVELEGAKSLALGATGLALNGEVSKAGLSEVFSEFSSTSAFIKLLNEHGYLTIRASPHVMAKDGEQANIAINRETFFSVQPPGNQGANAVFFQQDIQKVDAGITLDITPHIRGDVVTIAIEKAEVSEDVRTANNELSVNPFPVINRRSVSTTVSVKDGKTIVIGGLVQRETIDRVNRVPGLSRLPLVGYLFQTTQRQTRDAEVVIFISPRIIRAGCTAVCEATYETDNDQDLP</sequence>
<comment type="subcellular location">
    <subcellularLocation>
        <location evidence="1">Membrane</location>
    </subcellularLocation>
</comment>
<keyword evidence="5" id="KW-1133">Transmembrane helix</keyword>
<evidence type="ECO:0000313" key="8">
    <source>
        <dbReference type="Proteomes" id="UP000316213"/>
    </source>
</evidence>
<keyword evidence="5" id="KW-0812">Transmembrane</keyword>
<dbReference type="Gene3D" id="3.30.1370.130">
    <property type="match status" value="1"/>
</dbReference>
<dbReference type="InterPro" id="IPR004846">
    <property type="entry name" value="T2SS/T3SS_dom"/>
</dbReference>
<comment type="similarity">
    <text evidence="4">Belongs to the bacterial secretin family.</text>
</comment>
<dbReference type="GO" id="GO:0016020">
    <property type="term" value="C:membrane"/>
    <property type="evidence" value="ECO:0007669"/>
    <property type="project" value="UniProtKB-SubCell"/>
</dbReference>
<name>A0A5C6AYR5_9BACT</name>
<dbReference type="GO" id="GO:0009306">
    <property type="term" value="P:protein secretion"/>
    <property type="evidence" value="ECO:0007669"/>
    <property type="project" value="InterPro"/>
</dbReference>
<reference evidence="7 8" key="1">
    <citation type="submission" date="2019-02" db="EMBL/GenBank/DDBJ databases">
        <title>Deep-cultivation of Planctomycetes and their phenomic and genomic characterization uncovers novel biology.</title>
        <authorList>
            <person name="Wiegand S."/>
            <person name="Jogler M."/>
            <person name="Boedeker C."/>
            <person name="Pinto D."/>
            <person name="Vollmers J."/>
            <person name="Rivas-Marin E."/>
            <person name="Kohn T."/>
            <person name="Peeters S.H."/>
            <person name="Heuer A."/>
            <person name="Rast P."/>
            <person name="Oberbeckmann S."/>
            <person name="Bunk B."/>
            <person name="Jeske O."/>
            <person name="Meyerdierks A."/>
            <person name="Storesund J.E."/>
            <person name="Kallscheuer N."/>
            <person name="Luecker S."/>
            <person name="Lage O.M."/>
            <person name="Pohl T."/>
            <person name="Merkel B.J."/>
            <person name="Hornburger P."/>
            <person name="Mueller R.-W."/>
            <person name="Bruemmer F."/>
            <person name="Labrenz M."/>
            <person name="Spormann A.M."/>
            <person name="Op Den Camp H."/>
            <person name="Overmann J."/>
            <person name="Amann R."/>
            <person name="Jetten M.S.M."/>
            <person name="Mascher T."/>
            <person name="Medema M.H."/>
            <person name="Devos D.P."/>
            <person name="Kaster A.-K."/>
            <person name="Ovreas L."/>
            <person name="Rohde M."/>
            <person name="Galperin M.Y."/>
            <person name="Jogler C."/>
        </authorList>
    </citation>
    <scope>NUCLEOTIDE SEQUENCE [LARGE SCALE GENOMIC DNA]</scope>
    <source>
        <strain evidence="7 8">Pla100</strain>
    </source>
</reference>
<gene>
    <name evidence="7" type="primary">outD_1</name>
    <name evidence="7" type="ORF">Pla100_02020</name>
</gene>
<comment type="caution">
    <text evidence="7">The sequence shown here is derived from an EMBL/GenBank/DDBJ whole genome shotgun (WGS) entry which is preliminary data.</text>
</comment>
<proteinExistence type="inferred from homology"/>
<dbReference type="PRINTS" id="PR00811">
    <property type="entry name" value="BCTERIALGSPD"/>
</dbReference>
<dbReference type="InterPro" id="IPR004845">
    <property type="entry name" value="T2SS_GspD_CS"/>
</dbReference>
<feature type="domain" description="Type II/III secretion system secretin-like" evidence="6">
    <location>
        <begin position="362"/>
        <end position="530"/>
    </location>
</feature>
<evidence type="ECO:0000256" key="5">
    <source>
        <dbReference type="SAM" id="Phobius"/>
    </source>
</evidence>
<evidence type="ECO:0000256" key="3">
    <source>
        <dbReference type="ARBA" id="ARBA00023136"/>
    </source>
</evidence>
<evidence type="ECO:0000313" key="7">
    <source>
        <dbReference type="EMBL" id="TWU03284.1"/>
    </source>
</evidence>
<dbReference type="PANTHER" id="PTHR30332">
    <property type="entry name" value="PROBABLE GENERAL SECRETION PATHWAY PROTEIN D"/>
    <property type="match status" value="1"/>
</dbReference>
<organism evidence="7 8">
    <name type="scientific">Neorhodopirellula pilleata</name>
    <dbReference type="NCBI Taxonomy" id="2714738"/>
    <lineage>
        <taxon>Bacteria</taxon>
        <taxon>Pseudomonadati</taxon>
        <taxon>Planctomycetota</taxon>
        <taxon>Planctomycetia</taxon>
        <taxon>Pirellulales</taxon>
        <taxon>Pirellulaceae</taxon>
        <taxon>Neorhodopirellula</taxon>
    </lineage>
</organism>